<dbReference type="EMBL" id="CP000931">
    <property type="protein sequence ID" value="ABZ76335.1"/>
    <property type="molecule type" value="Genomic_DNA"/>
</dbReference>
<dbReference type="KEGG" id="shl:Shal_1770"/>
<evidence type="ECO:0000313" key="1">
    <source>
        <dbReference type="EMBL" id="ABZ76335.1"/>
    </source>
</evidence>
<keyword evidence="2" id="KW-1185">Reference proteome</keyword>
<protein>
    <submittedName>
        <fullName evidence="1">Uncharacterized protein</fullName>
    </submittedName>
</protein>
<reference evidence="1" key="1">
    <citation type="submission" date="2008-01" db="EMBL/GenBank/DDBJ databases">
        <title>Complete sequence of Shewanella halifaxensis HAW-EB4.</title>
        <authorList>
            <consortium name="US DOE Joint Genome Institute"/>
            <person name="Copeland A."/>
            <person name="Lucas S."/>
            <person name="Lapidus A."/>
            <person name="Glavina del Rio T."/>
            <person name="Dalin E."/>
            <person name="Tice H."/>
            <person name="Bruce D."/>
            <person name="Goodwin L."/>
            <person name="Pitluck S."/>
            <person name="Sims D."/>
            <person name="Brettin T."/>
            <person name="Detter J.C."/>
            <person name="Han C."/>
            <person name="Kuske C.R."/>
            <person name="Schmutz J."/>
            <person name="Larimer F."/>
            <person name="Land M."/>
            <person name="Hauser L."/>
            <person name="Kyrpides N."/>
            <person name="Kim E."/>
            <person name="Zhao J.-S."/>
            <person name="Richardson P."/>
        </authorList>
    </citation>
    <scope>NUCLEOTIDE SEQUENCE [LARGE SCALE GENOMIC DNA]</scope>
    <source>
        <strain evidence="1">HAW-EB4</strain>
    </source>
</reference>
<organism evidence="1 2">
    <name type="scientific">Shewanella halifaxensis (strain HAW-EB4)</name>
    <dbReference type="NCBI Taxonomy" id="458817"/>
    <lineage>
        <taxon>Bacteria</taxon>
        <taxon>Pseudomonadati</taxon>
        <taxon>Pseudomonadota</taxon>
        <taxon>Gammaproteobacteria</taxon>
        <taxon>Alteromonadales</taxon>
        <taxon>Shewanellaceae</taxon>
        <taxon>Shewanella</taxon>
    </lineage>
</organism>
<dbReference type="HOGENOM" id="CLU_2556392_0_0_6"/>
<dbReference type="AlphaFoldDB" id="B0TQU0"/>
<dbReference type="RefSeq" id="WP_012276870.1">
    <property type="nucleotide sequence ID" value="NC_010334.1"/>
</dbReference>
<sequence length="82" mass="9293">MFHQFDKLIEVGQNHDRRVTFASICHADNEMFKQKQARGVQVSHYHLASITLHLIPFTPIDDNHESYPCGSVSGSQTKGRSP</sequence>
<evidence type="ECO:0000313" key="2">
    <source>
        <dbReference type="Proteomes" id="UP000001317"/>
    </source>
</evidence>
<dbReference type="Proteomes" id="UP000001317">
    <property type="component" value="Chromosome"/>
</dbReference>
<proteinExistence type="predicted"/>
<accession>B0TQU0</accession>
<gene>
    <name evidence="1" type="ordered locus">Shal_1770</name>
</gene>
<name>B0TQU0_SHEHH</name>